<sequence length="1065" mass="114777">MAVELARPEVVINFNHPPPPAPATDPPSTPRPTLRVAPPATVVTAETEEPVEDTPETPLVVPATLPPASARAPSFRAPSVAPSPPTPSIAPVHKEELQEELQEGDIEETEVTTATTTRKTVRRRLGPTPSPPVPTDAPVVYQTSQAPRTPEVYQTGTNWVENIPEDEPQAPPPPPASLKSISRQPTYQTPQESMRWPFGRHDPSGGGTLKGQSATDDVEVDTGATTIGGPTLGMPSSAQLGSTSERLSGTKGGLRPIPIIDYMALLQPSISFPVKAPTTSRHSTPARKSSDQKTSSKSKTMASCKSQPVSLPSPPHRASPQPHPTPPQTTVNVTVGHSPTMHLSVPAPTSAPGTTATMVVPLPGGASVRSRSVPLPGGGTSVHPATVSLPAGNPSSKSRSDSALRSSHSHPGMHSQTRSRPRSQMSVAPTASPAATYNRPAAEAPKTIVTLSAHLDNDTEGNQHLHAKWHDHQATNHLDVDLGKAVEPEETPKDRKRREKKEARAKVKEMERAERASRVESVMPPSTMASMGQGGMSTPYKPVTNFPPPKSERYAYPAPVTVIGEQRKKRFDDWFNKDRAPPGLGSMGMGPMGGPLPFPAAQSMYPRPPLSNMGMRPPMFQPPMGYGPGAMGMGMNRAALEIMFNPMMMSGMGGMGMMGMMGGMGMGGMPMMMGTPGVLPGMPGVGNLPRGYFGRDQLGRDFAGPGGVGSSAPYRPPDPSALPPMPFGLPVPARPGQEGYDQFGRMLPPELPEGWDGWGRPIVAAGANAPPQPLPQQQQQMPLQQGPPMGAPGLPQQEPPMGGPRVAPSHGRSGTSSAMESDAGSGRPDQPACFNRPPAKEDSYYRYEPFEAFSFSAHLLNHPHQLHLPPEIVSRDVNEQDWMKFIEDLAREALSGARHSLMRQARGEHTGPDPLLSESVHSLLASWAVAFFAPRGIRVYAAKNGTKVVPPPIDPPGQRGYTLPSEWSDDDLSSEDDFGYGSEFEEETEARKADMYLPKREREVRKNERLRIRRRERRRTFRLSEVKGTEVRGGWEVHFIPATPTLWQPGMRPQVYGEPKARLRR</sequence>
<feature type="compositionally biased region" description="Low complexity" evidence="1">
    <location>
        <begin position="775"/>
        <end position="796"/>
    </location>
</feature>
<organism evidence="2 3">
    <name type="scientific">Cryptococcus floricola</name>
    <dbReference type="NCBI Taxonomy" id="2591691"/>
    <lineage>
        <taxon>Eukaryota</taxon>
        <taxon>Fungi</taxon>
        <taxon>Dikarya</taxon>
        <taxon>Basidiomycota</taxon>
        <taxon>Agaricomycotina</taxon>
        <taxon>Tremellomycetes</taxon>
        <taxon>Tremellales</taxon>
        <taxon>Cryptococcaceae</taxon>
        <taxon>Cryptococcus</taxon>
    </lineage>
</organism>
<feature type="compositionally biased region" description="Pro residues" evidence="1">
    <location>
        <begin position="16"/>
        <end position="30"/>
    </location>
</feature>
<gene>
    <name evidence="2" type="ORF">B9479_007951</name>
</gene>
<feature type="compositionally biased region" description="Acidic residues" evidence="1">
    <location>
        <begin position="97"/>
        <end position="110"/>
    </location>
</feature>
<name>A0A5D3AKG5_9TREE</name>
<feature type="region of interest" description="Disordered" evidence="1">
    <location>
        <begin position="1"/>
        <end position="139"/>
    </location>
</feature>
<dbReference type="AlphaFoldDB" id="A0A5D3AKG5"/>
<evidence type="ECO:0000313" key="2">
    <source>
        <dbReference type="EMBL" id="TYJ51474.1"/>
    </source>
</evidence>
<feature type="compositionally biased region" description="Acidic residues" evidence="1">
    <location>
        <begin position="46"/>
        <end position="55"/>
    </location>
</feature>
<accession>A0A5D3AKG5</accession>
<feature type="compositionally biased region" description="Pro residues" evidence="1">
    <location>
        <begin position="311"/>
        <end position="327"/>
    </location>
</feature>
<feature type="compositionally biased region" description="Polar residues" evidence="1">
    <location>
        <begin position="301"/>
        <end position="310"/>
    </location>
</feature>
<feature type="compositionally biased region" description="Low complexity" evidence="1">
    <location>
        <begin position="395"/>
        <end position="406"/>
    </location>
</feature>
<feature type="region of interest" description="Disordered" evidence="1">
    <location>
        <begin position="274"/>
        <end position="442"/>
    </location>
</feature>
<feature type="compositionally biased region" description="Low complexity" evidence="1">
    <location>
        <begin position="56"/>
        <end position="80"/>
    </location>
</feature>
<feature type="compositionally biased region" description="Basic and acidic residues" evidence="1">
    <location>
        <begin position="500"/>
        <end position="518"/>
    </location>
</feature>
<dbReference type="Proteomes" id="UP000322245">
    <property type="component" value="Unassembled WGS sequence"/>
</dbReference>
<proteinExistence type="predicted"/>
<evidence type="ECO:0000256" key="1">
    <source>
        <dbReference type="SAM" id="MobiDB-lite"/>
    </source>
</evidence>
<feature type="region of interest" description="Disordered" evidence="1">
    <location>
        <begin position="760"/>
        <end position="838"/>
    </location>
</feature>
<dbReference type="Pfam" id="PF15496">
    <property type="entry name" value="DUF4646"/>
    <property type="match status" value="1"/>
</dbReference>
<evidence type="ECO:0000313" key="3">
    <source>
        <dbReference type="Proteomes" id="UP000322245"/>
    </source>
</evidence>
<feature type="region of interest" description="Disordered" evidence="1">
    <location>
        <begin position="162"/>
        <end position="251"/>
    </location>
</feature>
<feature type="compositionally biased region" description="Basic and acidic residues" evidence="1">
    <location>
        <begin position="475"/>
        <end position="493"/>
    </location>
</feature>
<feature type="compositionally biased region" description="Low complexity" evidence="1">
    <location>
        <begin position="346"/>
        <end position="357"/>
    </location>
</feature>
<feature type="compositionally biased region" description="Polar residues" evidence="1">
    <location>
        <begin position="414"/>
        <end position="435"/>
    </location>
</feature>
<keyword evidence="3" id="KW-1185">Reference proteome</keyword>
<comment type="caution">
    <text evidence="2">The sequence shown here is derived from an EMBL/GenBank/DDBJ whole genome shotgun (WGS) entry which is preliminary data.</text>
</comment>
<reference evidence="2 3" key="1">
    <citation type="submission" date="2017-05" db="EMBL/GenBank/DDBJ databases">
        <title>The Genome Sequence of Tsuchiyaea wingfieldii DSM 27421.</title>
        <authorList>
            <person name="Cuomo C."/>
            <person name="Passer A."/>
            <person name="Billmyre B."/>
            <person name="Heitman J."/>
        </authorList>
    </citation>
    <scope>NUCLEOTIDE SEQUENCE [LARGE SCALE GENOMIC DNA]</scope>
    <source>
        <strain evidence="2 3">DSM 27421</strain>
    </source>
</reference>
<protein>
    <submittedName>
        <fullName evidence="2">Uncharacterized protein</fullName>
    </submittedName>
</protein>
<feature type="compositionally biased region" description="Polar residues" evidence="1">
    <location>
        <begin position="277"/>
        <end position="287"/>
    </location>
</feature>
<dbReference type="EMBL" id="NIDF01000232">
    <property type="protein sequence ID" value="TYJ51474.1"/>
    <property type="molecule type" value="Genomic_DNA"/>
</dbReference>
<feature type="region of interest" description="Disordered" evidence="1">
    <location>
        <begin position="475"/>
        <end position="519"/>
    </location>
</feature>
<dbReference type="InterPro" id="IPR028018">
    <property type="entry name" value="DUF4646"/>
</dbReference>
<feature type="compositionally biased region" description="Polar residues" evidence="1">
    <location>
        <begin position="234"/>
        <end position="247"/>
    </location>
</feature>
<feature type="compositionally biased region" description="Polar residues" evidence="1">
    <location>
        <begin position="179"/>
        <end position="192"/>
    </location>
</feature>
<feature type="compositionally biased region" description="Low complexity" evidence="1">
    <location>
        <begin position="31"/>
        <end position="45"/>
    </location>
</feature>